<sequence length="127" mass="14760">MKILLFAPFGHDKLSSLAQALKDDTVKIYSELQAADLLEVMDTFDPELVVMFWDGSDSSEEKRTMSNRCWDLIRIVRRYRSTIWVVDDYYPHETKDYQRLCDKVFDEDLFTPEVFAALIKAASPVLA</sequence>
<dbReference type="EMBL" id="MFEK01000007">
    <property type="protein sequence ID" value="OGE79110.1"/>
    <property type="molecule type" value="Genomic_DNA"/>
</dbReference>
<name>A0A1F5NP17_9BACT</name>
<protein>
    <submittedName>
        <fullName evidence="1">Uncharacterized protein</fullName>
    </submittedName>
</protein>
<organism evidence="1 2">
    <name type="scientific">Candidatus Doudnabacteria bacterium RIFCSPHIGHO2_01_FULL_46_14</name>
    <dbReference type="NCBI Taxonomy" id="1817824"/>
    <lineage>
        <taxon>Bacteria</taxon>
        <taxon>Candidatus Doudnaibacteriota</taxon>
    </lineage>
</organism>
<reference evidence="1 2" key="1">
    <citation type="journal article" date="2016" name="Nat. Commun.">
        <title>Thousands of microbial genomes shed light on interconnected biogeochemical processes in an aquifer system.</title>
        <authorList>
            <person name="Anantharaman K."/>
            <person name="Brown C.T."/>
            <person name="Hug L.A."/>
            <person name="Sharon I."/>
            <person name="Castelle C.J."/>
            <person name="Probst A.J."/>
            <person name="Thomas B.C."/>
            <person name="Singh A."/>
            <person name="Wilkins M.J."/>
            <person name="Karaoz U."/>
            <person name="Brodie E.L."/>
            <person name="Williams K.H."/>
            <person name="Hubbard S.S."/>
            <person name="Banfield J.F."/>
        </authorList>
    </citation>
    <scope>NUCLEOTIDE SEQUENCE [LARGE SCALE GENOMIC DNA]</scope>
</reference>
<dbReference type="Proteomes" id="UP000176864">
    <property type="component" value="Unassembled WGS sequence"/>
</dbReference>
<dbReference type="STRING" id="1817824.A2751_05715"/>
<dbReference type="AlphaFoldDB" id="A0A1F5NP17"/>
<comment type="caution">
    <text evidence="1">The sequence shown here is derived from an EMBL/GenBank/DDBJ whole genome shotgun (WGS) entry which is preliminary data.</text>
</comment>
<evidence type="ECO:0000313" key="2">
    <source>
        <dbReference type="Proteomes" id="UP000176864"/>
    </source>
</evidence>
<gene>
    <name evidence="1" type="ORF">A2751_05715</name>
</gene>
<evidence type="ECO:0000313" key="1">
    <source>
        <dbReference type="EMBL" id="OGE79110.1"/>
    </source>
</evidence>
<proteinExistence type="predicted"/>
<accession>A0A1F5NP17</accession>